<feature type="domain" description="HTH marR-type" evidence="1">
    <location>
        <begin position="9"/>
        <end position="143"/>
    </location>
</feature>
<dbReference type="RefSeq" id="WP_166314313.1">
    <property type="nucleotide sequence ID" value="NZ_CP049866.1"/>
</dbReference>
<organism evidence="2 3">
    <name type="scientific">Nocardioides piscis</name>
    <dbReference type="NCBI Taxonomy" id="2714938"/>
    <lineage>
        <taxon>Bacteria</taxon>
        <taxon>Bacillati</taxon>
        <taxon>Actinomycetota</taxon>
        <taxon>Actinomycetes</taxon>
        <taxon>Propionibacteriales</taxon>
        <taxon>Nocardioidaceae</taxon>
        <taxon>Nocardioides</taxon>
    </lineage>
</organism>
<dbReference type="KEGG" id="npi:G7071_02135"/>
<dbReference type="GO" id="GO:0006950">
    <property type="term" value="P:response to stress"/>
    <property type="evidence" value="ECO:0007669"/>
    <property type="project" value="TreeGrafter"/>
</dbReference>
<dbReference type="Pfam" id="PF12802">
    <property type="entry name" value="MarR_2"/>
    <property type="match status" value="1"/>
</dbReference>
<keyword evidence="3" id="KW-1185">Reference proteome</keyword>
<evidence type="ECO:0000313" key="2">
    <source>
        <dbReference type="EMBL" id="QIK74414.1"/>
    </source>
</evidence>
<dbReference type="SUPFAM" id="SSF46785">
    <property type="entry name" value="Winged helix' DNA-binding domain"/>
    <property type="match status" value="1"/>
</dbReference>
<name>A0A6G7YBY2_9ACTN</name>
<dbReference type="SMART" id="SM00347">
    <property type="entry name" value="HTH_MARR"/>
    <property type="match status" value="1"/>
</dbReference>
<dbReference type="Gene3D" id="1.10.10.10">
    <property type="entry name" value="Winged helix-like DNA-binding domain superfamily/Winged helix DNA-binding domain"/>
    <property type="match status" value="1"/>
</dbReference>
<dbReference type="Proteomes" id="UP000502035">
    <property type="component" value="Chromosome"/>
</dbReference>
<dbReference type="GO" id="GO:0003700">
    <property type="term" value="F:DNA-binding transcription factor activity"/>
    <property type="evidence" value="ECO:0007669"/>
    <property type="project" value="InterPro"/>
</dbReference>
<evidence type="ECO:0000313" key="3">
    <source>
        <dbReference type="Proteomes" id="UP000502035"/>
    </source>
</evidence>
<evidence type="ECO:0000259" key="1">
    <source>
        <dbReference type="PROSITE" id="PS50995"/>
    </source>
</evidence>
<dbReference type="EMBL" id="CP049866">
    <property type="protein sequence ID" value="QIK74414.1"/>
    <property type="molecule type" value="Genomic_DNA"/>
</dbReference>
<accession>A0A6G7YBY2</accession>
<gene>
    <name evidence="2" type="ORF">G7071_02135</name>
</gene>
<proteinExistence type="predicted"/>
<dbReference type="InterPro" id="IPR036388">
    <property type="entry name" value="WH-like_DNA-bd_sf"/>
</dbReference>
<dbReference type="InterPro" id="IPR000835">
    <property type="entry name" value="HTH_MarR-typ"/>
</dbReference>
<dbReference type="PROSITE" id="PS50995">
    <property type="entry name" value="HTH_MARR_2"/>
    <property type="match status" value="1"/>
</dbReference>
<dbReference type="PANTHER" id="PTHR33164:SF57">
    <property type="entry name" value="MARR-FAMILY TRANSCRIPTIONAL REGULATOR"/>
    <property type="match status" value="1"/>
</dbReference>
<reference evidence="2 3" key="1">
    <citation type="submission" date="2020-03" db="EMBL/GenBank/DDBJ databases">
        <title>Nocardioides sp. nov., isolated from fish.</title>
        <authorList>
            <person name="Hyun D.-W."/>
            <person name="Bae J.-W."/>
        </authorList>
    </citation>
    <scope>NUCLEOTIDE SEQUENCE [LARGE SCALE GENOMIC DNA]</scope>
    <source>
        <strain evidence="2 3">HDW12A</strain>
    </source>
</reference>
<protein>
    <submittedName>
        <fullName evidence="2">MarR family transcriptional regulator</fullName>
    </submittedName>
</protein>
<dbReference type="AlphaFoldDB" id="A0A6G7YBY2"/>
<dbReference type="PANTHER" id="PTHR33164">
    <property type="entry name" value="TRANSCRIPTIONAL REGULATOR, MARR FAMILY"/>
    <property type="match status" value="1"/>
</dbReference>
<dbReference type="InterPro" id="IPR036390">
    <property type="entry name" value="WH_DNA-bd_sf"/>
</dbReference>
<sequence length="146" mass="16435">MSSDRESIILDLEHEVAVLVRRLKRIISERARMIHEDLTPTGYLVLAHLVEKGPMRPSTVVDAFDLDKGAVSRHVQTLVDHGLATKERDPDDGRAWVVSVTEEARHRLNEVAASRRARLGRLLEDWSDDELGAFVATLGRYNATLD</sequence>
<dbReference type="InterPro" id="IPR039422">
    <property type="entry name" value="MarR/SlyA-like"/>
</dbReference>